<dbReference type="EMBL" id="QXIW01000027">
    <property type="protein sequence ID" value="RIE13062.1"/>
    <property type="molecule type" value="Genomic_DNA"/>
</dbReference>
<comment type="caution">
    <text evidence="3">The sequence shown here is derived from an EMBL/GenBank/DDBJ whole genome shotgun (WGS) entry which is preliminary data.</text>
</comment>
<dbReference type="Proteomes" id="UP000265724">
    <property type="component" value="Unassembled WGS sequence"/>
</dbReference>
<evidence type="ECO:0000313" key="2">
    <source>
        <dbReference type="EMBL" id="RIE12893.1"/>
    </source>
</evidence>
<dbReference type="HAMAP" id="MF_01077">
    <property type="entry name" value="RimP"/>
    <property type="match status" value="1"/>
</dbReference>
<dbReference type="Proteomes" id="UP000266042">
    <property type="component" value="Unassembled WGS sequence"/>
</dbReference>
<comment type="subcellular location">
    <subcellularLocation>
        <location evidence="1">Cytoplasm</location>
    </subcellularLocation>
</comment>
<dbReference type="CDD" id="cd01734">
    <property type="entry name" value="YlxS_C"/>
    <property type="match status" value="1"/>
</dbReference>
<dbReference type="GO" id="GO:0006412">
    <property type="term" value="P:translation"/>
    <property type="evidence" value="ECO:0007669"/>
    <property type="project" value="TreeGrafter"/>
</dbReference>
<evidence type="ECO:0000256" key="1">
    <source>
        <dbReference type="HAMAP-Rule" id="MF_01077"/>
    </source>
</evidence>
<dbReference type="InterPro" id="IPR003728">
    <property type="entry name" value="Ribosome_maturation_RimP"/>
</dbReference>
<evidence type="ECO:0000313" key="4">
    <source>
        <dbReference type="Proteomes" id="UP000265724"/>
    </source>
</evidence>
<protein>
    <recommendedName>
        <fullName evidence="1">Ribosome maturation factor RimP</fullName>
    </recommendedName>
</protein>
<dbReference type="GO" id="GO:0005829">
    <property type="term" value="C:cytosol"/>
    <property type="evidence" value="ECO:0007669"/>
    <property type="project" value="TreeGrafter"/>
</dbReference>
<dbReference type="InterPro" id="IPR036847">
    <property type="entry name" value="RimP_C_sf"/>
</dbReference>
<accession>A0A398DC99</accession>
<evidence type="ECO:0000313" key="5">
    <source>
        <dbReference type="Proteomes" id="UP000266042"/>
    </source>
</evidence>
<dbReference type="InterPro" id="IPR028998">
    <property type="entry name" value="RimP_C"/>
</dbReference>
<evidence type="ECO:0000313" key="3">
    <source>
        <dbReference type="EMBL" id="RIE13062.1"/>
    </source>
</evidence>
<gene>
    <name evidence="1" type="primary">rimP</name>
    <name evidence="2" type="ORF">SMC2_06120</name>
    <name evidence="3" type="ORF">SMC3_05745</name>
</gene>
<name>A0A398DC99_9BACT</name>
<dbReference type="AlphaFoldDB" id="A0A398DC99"/>
<dbReference type="PANTHER" id="PTHR33867:SF1">
    <property type="entry name" value="RIBOSOME MATURATION FACTOR RIMP"/>
    <property type="match status" value="1"/>
</dbReference>
<comment type="similarity">
    <text evidence="1">Belongs to the RimP family.</text>
</comment>
<proteinExistence type="inferred from homology"/>
<dbReference type="GO" id="GO:0000028">
    <property type="term" value="P:ribosomal small subunit assembly"/>
    <property type="evidence" value="ECO:0007669"/>
    <property type="project" value="TreeGrafter"/>
</dbReference>
<sequence>MTSESPAFGRFILVESEKWARERATFLFHMERCMDTRFEDIVLLEVAKSNTTLVAIENAPGMASVVLMTPGRDISVDELESVSRAISHAFIELYGDDYLPAFEVTSPGLDRVLKTARELELFAGRLVRVATKEFKESREPIIGTLGALGGDSLHVMVLGVDRAFDMRQVTKISLWDEILGGAYEG</sequence>
<organism evidence="3 5">
    <name type="scientific">Candidatus Cryosericum hinesii</name>
    <dbReference type="NCBI Taxonomy" id="2290915"/>
    <lineage>
        <taxon>Bacteria</taxon>
        <taxon>Pseudomonadati</taxon>
        <taxon>Caldisericota/Cryosericota group</taxon>
        <taxon>Candidatus Cryosericota</taxon>
        <taxon>Candidatus Cryosericia</taxon>
        <taxon>Candidatus Cryosericales</taxon>
        <taxon>Candidatus Cryosericaceae</taxon>
        <taxon>Candidatus Cryosericum</taxon>
    </lineage>
</organism>
<keyword evidence="1" id="KW-0963">Cytoplasm</keyword>
<dbReference type="PANTHER" id="PTHR33867">
    <property type="entry name" value="RIBOSOME MATURATION FACTOR RIMP"/>
    <property type="match status" value="1"/>
</dbReference>
<dbReference type="EMBL" id="QXIX01000049">
    <property type="protein sequence ID" value="RIE12893.1"/>
    <property type="molecule type" value="Genomic_DNA"/>
</dbReference>
<keyword evidence="4" id="KW-1185">Reference proteome</keyword>
<reference evidence="4 5" key="1">
    <citation type="submission" date="2018-09" db="EMBL/GenBank/DDBJ databases">
        <title>Discovery and Ecogenomic Context for Candidatus Cryosericales, a Global Caldiserica Order Active in Thawing Permafrost.</title>
        <authorList>
            <person name="Martinez M.A."/>
            <person name="Woodcroft B.J."/>
            <person name="Ignacio Espinoza J.C."/>
            <person name="Zayed A."/>
            <person name="Singleton C.M."/>
            <person name="Boyd J."/>
            <person name="Li Y.-F."/>
            <person name="Purvine S."/>
            <person name="Maughan H."/>
            <person name="Hodgkins S.B."/>
            <person name="Anderson D."/>
            <person name="Sederholm M."/>
            <person name="Temperton B."/>
            <person name="Saleska S.R."/>
            <person name="Tyson G.W."/>
            <person name="Rich V.I."/>
        </authorList>
    </citation>
    <scope>NUCLEOTIDE SEQUENCE [LARGE SCALE GENOMIC DNA]</scope>
    <source>
        <strain evidence="2 4">SMC2</strain>
        <strain evidence="3 5">SMC3</strain>
    </source>
</reference>
<dbReference type="SUPFAM" id="SSF74942">
    <property type="entry name" value="YhbC-like, C-terminal domain"/>
    <property type="match status" value="1"/>
</dbReference>
<comment type="function">
    <text evidence="1">Required for maturation of 30S ribosomal subunits.</text>
</comment>
<keyword evidence="1" id="KW-0690">Ribosome biogenesis</keyword>